<dbReference type="InterPro" id="IPR018494">
    <property type="entry name" value="Oxysterol-bd_CS"/>
</dbReference>
<dbReference type="GO" id="GO:0032541">
    <property type="term" value="C:cortical endoplasmic reticulum"/>
    <property type="evidence" value="ECO:0007669"/>
    <property type="project" value="TreeGrafter"/>
</dbReference>
<dbReference type="SUPFAM" id="SSF144000">
    <property type="entry name" value="Oxysterol-binding protein-like"/>
    <property type="match status" value="1"/>
</dbReference>
<proteinExistence type="inferred from homology"/>
<evidence type="ECO:0008006" key="8">
    <source>
        <dbReference type="Google" id="ProtNLM"/>
    </source>
</evidence>
<feature type="compositionally biased region" description="Basic and acidic residues" evidence="5">
    <location>
        <begin position="343"/>
        <end position="361"/>
    </location>
</feature>
<dbReference type="GeneID" id="39591690"/>
<dbReference type="Gene3D" id="1.10.287.2720">
    <property type="match status" value="1"/>
</dbReference>
<keyword evidence="7" id="KW-1185">Reference proteome</keyword>
<dbReference type="Gene3D" id="2.40.160.120">
    <property type="match status" value="1"/>
</dbReference>
<comment type="similarity">
    <text evidence="1 4">Belongs to the OSBP family.</text>
</comment>
<dbReference type="GO" id="GO:0005829">
    <property type="term" value="C:cytosol"/>
    <property type="evidence" value="ECO:0007669"/>
    <property type="project" value="TreeGrafter"/>
</dbReference>
<dbReference type="EMBL" id="RSCE01000004">
    <property type="protein sequence ID" value="RSH83462.1"/>
    <property type="molecule type" value="Genomic_DNA"/>
</dbReference>
<accession>A0A427XXB0</accession>
<protein>
    <recommendedName>
        <fullName evidence="8">Oxysterol binding protein</fullName>
    </recommendedName>
</protein>
<dbReference type="Gene3D" id="3.30.70.3490">
    <property type="match status" value="1"/>
</dbReference>
<evidence type="ECO:0000256" key="3">
    <source>
        <dbReference type="ARBA" id="ARBA00023121"/>
    </source>
</evidence>
<dbReference type="InterPro" id="IPR000648">
    <property type="entry name" value="Oxysterol-bd"/>
</dbReference>
<dbReference type="PANTHER" id="PTHR10972">
    <property type="entry name" value="OXYSTEROL-BINDING PROTEIN-RELATED"/>
    <property type="match status" value="1"/>
</dbReference>
<name>A0A427XXB0_9TREE</name>
<dbReference type="FunFam" id="1.10.287.2720:FF:000001">
    <property type="entry name" value="Oxysterol-binding OBPalpha"/>
    <property type="match status" value="1"/>
</dbReference>
<evidence type="ECO:0000256" key="4">
    <source>
        <dbReference type="RuleBase" id="RU003844"/>
    </source>
</evidence>
<dbReference type="FunFam" id="2.40.160.120:FF:000007">
    <property type="entry name" value="Oxysterol binding protein"/>
    <property type="match status" value="1"/>
</dbReference>
<dbReference type="RefSeq" id="XP_028477414.1">
    <property type="nucleotide sequence ID" value="XM_028622522.1"/>
</dbReference>
<dbReference type="AlphaFoldDB" id="A0A427XXB0"/>
<evidence type="ECO:0000256" key="1">
    <source>
        <dbReference type="ARBA" id="ARBA00008842"/>
    </source>
</evidence>
<dbReference type="Pfam" id="PF01237">
    <property type="entry name" value="Oxysterol_BP"/>
    <property type="match status" value="1"/>
</dbReference>
<keyword evidence="2" id="KW-0813">Transport</keyword>
<feature type="region of interest" description="Disordered" evidence="5">
    <location>
        <begin position="1"/>
        <end position="40"/>
    </location>
</feature>
<evidence type="ECO:0000256" key="5">
    <source>
        <dbReference type="SAM" id="MobiDB-lite"/>
    </source>
</evidence>
<comment type="caution">
    <text evidence="6">The sequence shown here is derived from an EMBL/GenBank/DDBJ whole genome shotgun (WGS) entry which is preliminary data.</text>
</comment>
<feature type="compositionally biased region" description="Basic residues" evidence="5">
    <location>
        <begin position="425"/>
        <end position="436"/>
    </location>
</feature>
<dbReference type="STRING" id="105984.A0A427XXB0"/>
<feature type="compositionally biased region" description="Polar residues" evidence="5">
    <location>
        <begin position="437"/>
        <end position="446"/>
    </location>
</feature>
<evidence type="ECO:0000256" key="2">
    <source>
        <dbReference type="ARBA" id="ARBA00022448"/>
    </source>
</evidence>
<sequence>MGLLSTSIETLSSRSRRSSAAPPPKDLSEEDGRDADMSTLDKDEGNILLSLISQLRPGMDLTKIALPTFVLEPRSLLERITDFFSHPDLIFGAGNDPDARQRFMSVLTFYLSGWHIKPRGVKKPYNPILNEFFRCAYYYPDGSSGYYVAEQVSHHPPISAFFYVSPKNGILITGELKPKSKFLGNSAATIMEGEDRVRFLQRPEDGEYSITMPNTYARGILFGKMILELGDLSTVKNDQTDYSCDVDFKTKGWISGGYNLIGGRVKGPGGRDLGELSGMWSGVMDFADKDTSKKAAIFDAHNSKTAPKSVLPEEEQEVNESRRLWSKLTAAIKLSDMVAAQEAKSEVEEHQRTLRSEREATGEPAPGPHYFRPVGEKWMPQLDLDALPKDVDELEAVVTKFIFGDKVPGPSTDGSGTPMRCGPNAHHHRSHGHKTKTSNGTTSPESAASPPISR</sequence>
<evidence type="ECO:0000313" key="6">
    <source>
        <dbReference type="EMBL" id="RSH83462.1"/>
    </source>
</evidence>
<feature type="region of interest" description="Disordered" evidence="5">
    <location>
        <begin position="405"/>
        <end position="454"/>
    </location>
</feature>
<dbReference type="GO" id="GO:0016020">
    <property type="term" value="C:membrane"/>
    <property type="evidence" value="ECO:0007669"/>
    <property type="project" value="TreeGrafter"/>
</dbReference>
<dbReference type="PROSITE" id="PS01013">
    <property type="entry name" value="OSBP"/>
    <property type="match status" value="1"/>
</dbReference>
<organism evidence="6 7">
    <name type="scientific">Apiotrichum porosum</name>
    <dbReference type="NCBI Taxonomy" id="105984"/>
    <lineage>
        <taxon>Eukaryota</taxon>
        <taxon>Fungi</taxon>
        <taxon>Dikarya</taxon>
        <taxon>Basidiomycota</taxon>
        <taxon>Agaricomycotina</taxon>
        <taxon>Tremellomycetes</taxon>
        <taxon>Trichosporonales</taxon>
        <taxon>Trichosporonaceae</taxon>
        <taxon>Apiotrichum</taxon>
    </lineage>
</organism>
<gene>
    <name evidence="6" type="ORF">EHS24_007147</name>
</gene>
<dbReference type="GO" id="GO:0032934">
    <property type="term" value="F:sterol binding"/>
    <property type="evidence" value="ECO:0007669"/>
    <property type="project" value="TreeGrafter"/>
</dbReference>
<dbReference type="OrthoDB" id="14833at2759"/>
<dbReference type="InterPro" id="IPR037239">
    <property type="entry name" value="OSBP_sf"/>
</dbReference>
<feature type="compositionally biased region" description="Polar residues" evidence="5">
    <location>
        <begin position="1"/>
        <end position="11"/>
    </location>
</feature>
<feature type="region of interest" description="Disordered" evidence="5">
    <location>
        <begin position="343"/>
        <end position="374"/>
    </location>
</feature>
<dbReference type="Proteomes" id="UP000279236">
    <property type="component" value="Unassembled WGS sequence"/>
</dbReference>
<reference evidence="6 7" key="1">
    <citation type="submission" date="2018-11" db="EMBL/GenBank/DDBJ databases">
        <title>Genome sequence of Apiotrichum porosum DSM 27194.</title>
        <authorList>
            <person name="Aliyu H."/>
            <person name="Gorte O."/>
            <person name="Ochsenreither K."/>
        </authorList>
    </citation>
    <scope>NUCLEOTIDE SEQUENCE [LARGE SCALE GENOMIC DNA]</scope>
    <source>
        <strain evidence="6 7">DSM 27194</strain>
    </source>
</reference>
<keyword evidence="3" id="KW-0446">Lipid-binding</keyword>
<dbReference type="PANTHER" id="PTHR10972:SF102">
    <property type="entry name" value="OXYSTEROL-BINDING PROTEIN"/>
    <property type="match status" value="1"/>
</dbReference>
<evidence type="ECO:0000313" key="7">
    <source>
        <dbReference type="Proteomes" id="UP000279236"/>
    </source>
</evidence>